<dbReference type="Gene3D" id="3.40.50.720">
    <property type="entry name" value="NAD(P)-binding Rossmann-like Domain"/>
    <property type="match status" value="1"/>
</dbReference>
<evidence type="ECO:0000256" key="1">
    <source>
        <dbReference type="ARBA" id="ARBA00006484"/>
    </source>
</evidence>
<gene>
    <name evidence="4" type="ORF">SAMN05421788_106370</name>
</gene>
<dbReference type="KEGG" id="fln:FLA_2322"/>
<dbReference type="PANTHER" id="PTHR44196">
    <property type="entry name" value="DEHYDROGENASE/REDUCTASE SDR FAMILY MEMBER 7B"/>
    <property type="match status" value="1"/>
</dbReference>
<dbReference type="PANTHER" id="PTHR44196:SF1">
    <property type="entry name" value="DEHYDROGENASE_REDUCTASE SDR FAMILY MEMBER 7B"/>
    <property type="match status" value="1"/>
</dbReference>
<organism evidence="4 5">
    <name type="scientific">Filimonas lacunae</name>
    <dbReference type="NCBI Taxonomy" id="477680"/>
    <lineage>
        <taxon>Bacteria</taxon>
        <taxon>Pseudomonadati</taxon>
        <taxon>Bacteroidota</taxon>
        <taxon>Chitinophagia</taxon>
        <taxon>Chitinophagales</taxon>
        <taxon>Chitinophagaceae</taxon>
        <taxon>Filimonas</taxon>
    </lineage>
</organism>
<reference evidence="5" key="1">
    <citation type="submission" date="2017-01" db="EMBL/GenBank/DDBJ databases">
        <authorList>
            <person name="Varghese N."/>
            <person name="Submissions S."/>
        </authorList>
    </citation>
    <scope>NUCLEOTIDE SEQUENCE [LARGE SCALE GENOMIC DNA]</scope>
    <source>
        <strain evidence="5">DSM 21054</strain>
    </source>
</reference>
<dbReference type="GO" id="GO:0016020">
    <property type="term" value="C:membrane"/>
    <property type="evidence" value="ECO:0007669"/>
    <property type="project" value="TreeGrafter"/>
</dbReference>
<dbReference type="EMBL" id="FTOR01000006">
    <property type="protein sequence ID" value="SIT25733.1"/>
    <property type="molecule type" value="Genomic_DNA"/>
</dbReference>
<evidence type="ECO:0000313" key="4">
    <source>
        <dbReference type="EMBL" id="SIT25733.1"/>
    </source>
</evidence>
<comment type="similarity">
    <text evidence="1 3">Belongs to the short-chain dehydrogenases/reductases (SDR) family.</text>
</comment>
<dbReference type="InterPro" id="IPR002347">
    <property type="entry name" value="SDR_fam"/>
</dbReference>
<protein>
    <submittedName>
        <fullName evidence="4">Uncharacterized oxidoreductase</fullName>
    </submittedName>
</protein>
<evidence type="ECO:0000313" key="5">
    <source>
        <dbReference type="Proteomes" id="UP000186917"/>
    </source>
</evidence>
<evidence type="ECO:0000256" key="3">
    <source>
        <dbReference type="RuleBase" id="RU000363"/>
    </source>
</evidence>
<dbReference type="SUPFAM" id="SSF51735">
    <property type="entry name" value="NAD(P)-binding Rossmann-fold domains"/>
    <property type="match status" value="1"/>
</dbReference>
<dbReference type="OrthoDB" id="9810734at2"/>
<proteinExistence type="inferred from homology"/>
<dbReference type="GO" id="GO:0016491">
    <property type="term" value="F:oxidoreductase activity"/>
    <property type="evidence" value="ECO:0007669"/>
    <property type="project" value="UniProtKB-KW"/>
</dbReference>
<name>A0A173MFM9_9BACT</name>
<keyword evidence="2" id="KW-0560">Oxidoreductase</keyword>
<dbReference type="InterPro" id="IPR020904">
    <property type="entry name" value="Sc_DH/Rdtase_CS"/>
</dbReference>
<dbReference type="PRINTS" id="PR00081">
    <property type="entry name" value="GDHRDH"/>
</dbReference>
<keyword evidence="5" id="KW-1185">Reference proteome</keyword>
<dbReference type="PRINTS" id="PR00080">
    <property type="entry name" value="SDRFAMILY"/>
</dbReference>
<dbReference type="InterPro" id="IPR036291">
    <property type="entry name" value="NAD(P)-bd_dom_sf"/>
</dbReference>
<dbReference type="RefSeq" id="WP_076380615.1">
    <property type="nucleotide sequence ID" value="NZ_AP017422.1"/>
</dbReference>
<dbReference type="Pfam" id="PF00106">
    <property type="entry name" value="adh_short"/>
    <property type="match status" value="1"/>
</dbReference>
<accession>A0A173MFM9</accession>
<dbReference type="Proteomes" id="UP000186917">
    <property type="component" value="Unassembled WGS sequence"/>
</dbReference>
<dbReference type="PROSITE" id="PS00061">
    <property type="entry name" value="ADH_SHORT"/>
    <property type="match status" value="1"/>
</dbReference>
<sequence length="258" mass="29044">MQLKNSTVLITGGSNGIGLEFAKQLMQQGATVIITGRDMAKLQKTRQQFPYLHVIQSNVNNPKDIEEMYEIVTRQFPHLKIIINNAGIMRTVKLMDDSVTIENVTDEIETNFSGTVRMIHQFLPHLMQQQSAAIINITSGLAFIPFTISPLYCGTKAAVHVYSQALRLQLKNSSVKVFEVAPPKTDNPLQTAFVEQENDGRTMKVSDLVAASIKGILKDQYEIRPGLANVMKWMSRIAPGFFTKMINRNLEKRLNKQH</sequence>
<dbReference type="STRING" id="477680.SAMN05421788_106370"/>
<evidence type="ECO:0000256" key="2">
    <source>
        <dbReference type="ARBA" id="ARBA00023002"/>
    </source>
</evidence>
<dbReference type="AlphaFoldDB" id="A0A173MFM9"/>